<gene>
    <name evidence="1" type="ORF">PZE19_10340</name>
</gene>
<dbReference type="EMBL" id="JARRAG010000002">
    <property type="protein sequence ID" value="MDG3004174.1"/>
    <property type="molecule type" value="Genomic_DNA"/>
</dbReference>
<accession>A0ABT6F9R4</accession>
<reference evidence="1 2" key="1">
    <citation type="submission" date="2023-03" db="EMBL/GenBank/DDBJ databases">
        <title>Paludisphaera mucosa sp. nov. a novel planctomycete from northern fen.</title>
        <authorList>
            <person name="Ivanova A."/>
        </authorList>
    </citation>
    <scope>NUCLEOTIDE SEQUENCE [LARGE SCALE GENOMIC DNA]</scope>
    <source>
        <strain evidence="1 2">Pla2</strain>
    </source>
</reference>
<dbReference type="RefSeq" id="WP_277860535.1">
    <property type="nucleotide sequence ID" value="NZ_JARRAG010000002.1"/>
</dbReference>
<sequence length="156" mass="18588">MAWLIGAGVLPVCIFAAWCILHRPLRIFFEDLHVDQARLAFRRRRERLEAEFVASLGRFDRDEGLRWDDAQWHDEVLWARDRQTRRFLALVCVHFEPDPFETPQVRRHATAVFEFHKGRWRAEGKRLDQVRPDEAVGRNRRYEPVAVVHPNPRRVG</sequence>
<comment type="caution">
    <text evidence="1">The sequence shown here is derived from an EMBL/GenBank/DDBJ whole genome shotgun (WGS) entry which is preliminary data.</text>
</comment>
<keyword evidence="2" id="KW-1185">Reference proteome</keyword>
<evidence type="ECO:0000313" key="2">
    <source>
        <dbReference type="Proteomes" id="UP001216907"/>
    </source>
</evidence>
<organism evidence="1 2">
    <name type="scientific">Paludisphaera mucosa</name>
    <dbReference type="NCBI Taxonomy" id="3030827"/>
    <lineage>
        <taxon>Bacteria</taxon>
        <taxon>Pseudomonadati</taxon>
        <taxon>Planctomycetota</taxon>
        <taxon>Planctomycetia</taxon>
        <taxon>Isosphaerales</taxon>
        <taxon>Isosphaeraceae</taxon>
        <taxon>Paludisphaera</taxon>
    </lineage>
</organism>
<proteinExistence type="predicted"/>
<protein>
    <submittedName>
        <fullName evidence="1">Uncharacterized protein</fullName>
    </submittedName>
</protein>
<dbReference type="Proteomes" id="UP001216907">
    <property type="component" value="Unassembled WGS sequence"/>
</dbReference>
<name>A0ABT6F9R4_9BACT</name>
<evidence type="ECO:0000313" key="1">
    <source>
        <dbReference type="EMBL" id="MDG3004174.1"/>
    </source>
</evidence>